<proteinExistence type="predicted"/>
<dbReference type="OrthoDB" id="2224399at2759"/>
<gene>
    <name evidence="2" type="primary">SSCI59840.1</name>
    <name evidence="1" type="ORF">SPSC_05423</name>
</gene>
<evidence type="ECO:0000313" key="1">
    <source>
        <dbReference type="EMBL" id="CDU25530.1"/>
    </source>
</evidence>
<dbReference type="Proteomes" id="UP000242770">
    <property type="component" value="Unassembled WGS sequence"/>
</dbReference>
<organism evidence="2 3">
    <name type="scientific">Sporisorium scitamineum</name>
    <dbReference type="NCBI Taxonomy" id="49012"/>
    <lineage>
        <taxon>Eukaryota</taxon>
        <taxon>Fungi</taxon>
        <taxon>Dikarya</taxon>
        <taxon>Basidiomycota</taxon>
        <taxon>Ustilaginomycotina</taxon>
        <taxon>Ustilaginomycetes</taxon>
        <taxon>Ustilaginales</taxon>
        <taxon>Ustilaginaceae</taxon>
        <taxon>Sporisorium</taxon>
    </lineage>
</organism>
<accession>A0A0F7SAY7</accession>
<dbReference type="EMBL" id="CCFA01003590">
    <property type="protein sequence ID" value="CDW98654.1"/>
    <property type="molecule type" value="Genomic_DNA"/>
</dbReference>
<reference evidence="1" key="3">
    <citation type="submission" date="2014-06" db="EMBL/GenBank/DDBJ databases">
        <authorList>
            <person name="Ju J."/>
            <person name="Zhang J."/>
        </authorList>
    </citation>
    <scope>NUCLEOTIDE SEQUENCE</scope>
    <source>
        <strain evidence="1">SscI8</strain>
    </source>
</reference>
<keyword evidence="3" id="KW-1185">Reference proteome</keyword>
<dbReference type="AlphaFoldDB" id="A0A0F7SAY7"/>
<dbReference type="EMBL" id="LK056686">
    <property type="protein sequence ID" value="CDU25530.1"/>
    <property type="molecule type" value="Genomic_DNA"/>
</dbReference>
<reference evidence="2" key="1">
    <citation type="submission" date="2014-06" db="EMBL/GenBank/DDBJ databases">
        <authorList>
            <person name="Berkman J.Paul."/>
        </authorList>
    </citation>
    <scope>NUCLEOTIDE SEQUENCE [LARGE SCALE GENOMIC DNA]</scope>
</reference>
<protein>
    <submittedName>
        <fullName evidence="2">Uncharacterized protein</fullName>
    </submittedName>
</protein>
<sequence>MLGVDALVNLLGSSPGHGNIQALIRQIQDNKSASTVEAEVKAYPDVVYHNYQALGLSLQYEAISPGMDVSKCTPRDQRLAAIDIYSGLEDKRWTCFPALPLSLHVISSEAEITIKYDSKGKDLVNDLGEPKRKDGGAGDRAGPAVWMEWSLQLKSEGSEERKEFKIQIELAGAAARGVDRWNAERAGTCNWAVITIS</sequence>
<evidence type="ECO:0000313" key="3">
    <source>
        <dbReference type="Proteomes" id="UP000242770"/>
    </source>
</evidence>
<reference evidence="3" key="2">
    <citation type="submission" date="2014-06" db="EMBL/GenBank/DDBJ databases">
        <authorList>
            <person name="Berkman P.J."/>
        </authorList>
    </citation>
    <scope>NUCLEOTIDE SEQUENCE [LARGE SCALE GENOMIC DNA]</scope>
</reference>
<name>A0A0F7SAY7_9BASI</name>
<evidence type="ECO:0000313" key="2">
    <source>
        <dbReference type="EMBL" id="CDW98654.1"/>
    </source>
</evidence>